<proteinExistence type="predicted"/>
<evidence type="ECO:0008006" key="3">
    <source>
        <dbReference type="Google" id="ProtNLM"/>
    </source>
</evidence>
<dbReference type="Proteomes" id="UP000252085">
    <property type="component" value="Unassembled WGS sequence"/>
</dbReference>
<comment type="caution">
    <text evidence="1">The sequence shown here is derived from an EMBL/GenBank/DDBJ whole genome shotgun (WGS) entry which is preliminary data.</text>
</comment>
<organism evidence="1 2">
    <name type="scientific">Nostoc punctiforme NIES-2108</name>
    <dbReference type="NCBI Taxonomy" id="1356359"/>
    <lineage>
        <taxon>Bacteria</taxon>
        <taxon>Bacillati</taxon>
        <taxon>Cyanobacteriota</taxon>
        <taxon>Cyanophyceae</taxon>
        <taxon>Nostocales</taxon>
        <taxon>Nostocaceae</taxon>
        <taxon>Nostoc</taxon>
    </lineage>
</organism>
<gene>
    <name evidence="1" type="ORF">A6769_17415</name>
</gene>
<name>A0A367RHN7_NOSPU</name>
<dbReference type="AlphaFoldDB" id="A0A367RHN7"/>
<evidence type="ECO:0000313" key="2">
    <source>
        <dbReference type="Proteomes" id="UP000252085"/>
    </source>
</evidence>
<reference evidence="1 2" key="1">
    <citation type="submission" date="2016-04" db="EMBL/GenBank/DDBJ databases">
        <authorList>
            <person name="Evans L.H."/>
            <person name="Alamgir A."/>
            <person name="Owens N."/>
            <person name="Weber N.D."/>
            <person name="Virtaneva K."/>
            <person name="Barbian K."/>
            <person name="Babar A."/>
            <person name="Rosenke K."/>
        </authorList>
    </citation>
    <scope>NUCLEOTIDE SEQUENCE [LARGE SCALE GENOMIC DNA]</scope>
    <source>
        <strain evidence="1">NIES-2108</strain>
    </source>
</reference>
<dbReference type="EMBL" id="LXQE01000150">
    <property type="protein sequence ID" value="RCJ36088.1"/>
    <property type="molecule type" value="Genomic_DNA"/>
</dbReference>
<evidence type="ECO:0000313" key="1">
    <source>
        <dbReference type="EMBL" id="RCJ36088.1"/>
    </source>
</evidence>
<protein>
    <recommendedName>
        <fullName evidence="3">Knr4/Smi1-like domain-containing protein</fullName>
    </recommendedName>
</protein>
<sequence>MSTINSVIDKIAILAEQSGYIGCLEYFGVVCGGYNPDYPPRLSFEQIQELTHNYPFHLPLELCELYQRGNSCLPIGVNPNKNWDSFDSYFQFQFPLRDDVFFPLGEAINLYRSIASWLKKDEHKLQLSRNTNNNQQKVLASLLNSNNFSSRLFPIFSTENGLYVVVGNEKQQETSPILFLWEDLVISMEWPSLTCMMLGMAEVMERKMQSPKPNGYEIEAIWHKYAAAESGNP</sequence>
<accession>A0A367RHN7</accession>